<accession>A0ACB9ZGW7</accession>
<protein>
    <submittedName>
        <fullName evidence="1">General substrate transporter</fullName>
    </submittedName>
</protein>
<keyword evidence="2" id="KW-1185">Reference proteome</keyword>
<evidence type="ECO:0000313" key="2">
    <source>
        <dbReference type="Proteomes" id="UP001497700"/>
    </source>
</evidence>
<comment type="caution">
    <text evidence="1">The sequence shown here is derived from an EMBL/GenBank/DDBJ whole genome shotgun (WGS) entry which is preliminary data.</text>
</comment>
<dbReference type="Proteomes" id="UP001497700">
    <property type="component" value="Unassembled WGS sequence"/>
</dbReference>
<proteinExistence type="predicted"/>
<name>A0ACB9ZGW7_9PEZI</name>
<reference evidence="1 2" key="1">
    <citation type="journal article" date="2022" name="New Phytol.">
        <title>Ecological generalism drives hyperdiversity of secondary metabolite gene clusters in xylarialean endophytes.</title>
        <authorList>
            <person name="Franco M.E.E."/>
            <person name="Wisecaver J.H."/>
            <person name="Arnold A.E."/>
            <person name="Ju Y.M."/>
            <person name="Slot J.C."/>
            <person name="Ahrendt S."/>
            <person name="Moore L.P."/>
            <person name="Eastman K.E."/>
            <person name="Scott K."/>
            <person name="Konkel Z."/>
            <person name="Mondo S.J."/>
            <person name="Kuo A."/>
            <person name="Hayes R.D."/>
            <person name="Haridas S."/>
            <person name="Andreopoulos B."/>
            <person name="Riley R."/>
            <person name="LaButti K."/>
            <person name="Pangilinan J."/>
            <person name="Lipzen A."/>
            <person name="Amirebrahimi M."/>
            <person name="Yan J."/>
            <person name="Adam C."/>
            <person name="Keymanesh K."/>
            <person name="Ng V."/>
            <person name="Louie K."/>
            <person name="Northen T."/>
            <person name="Drula E."/>
            <person name="Henrissat B."/>
            <person name="Hsieh H.M."/>
            <person name="Youens-Clark K."/>
            <person name="Lutzoni F."/>
            <person name="Miadlikowska J."/>
            <person name="Eastwood D.C."/>
            <person name="Hamelin R.C."/>
            <person name="Grigoriev I.V."/>
            <person name="U'Ren J.M."/>
        </authorList>
    </citation>
    <scope>NUCLEOTIDE SEQUENCE [LARGE SCALE GENOMIC DNA]</scope>
    <source>
        <strain evidence="1 2">CBS 119005</strain>
    </source>
</reference>
<organism evidence="1 2">
    <name type="scientific">Hypoxylon rubiginosum</name>
    <dbReference type="NCBI Taxonomy" id="110542"/>
    <lineage>
        <taxon>Eukaryota</taxon>
        <taxon>Fungi</taxon>
        <taxon>Dikarya</taxon>
        <taxon>Ascomycota</taxon>
        <taxon>Pezizomycotina</taxon>
        <taxon>Sordariomycetes</taxon>
        <taxon>Xylariomycetidae</taxon>
        <taxon>Xylariales</taxon>
        <taxon>Hypoxylaceae</taxon>
        <taxon>Hypoxylon</taxon>
    </lineage>
</organism>
<gene>
    <name evidence="1" type="ORF">F4820DRAFT_454894</name>
</gene>
<evidence type="ECO:0000313" key="1">
    <source>
        <dbReference type="EMBL" id="KAI4870997.1"/>
    </source>
</evidence>
<sequence>MYQASNVYFICGFAAIGGGLFGFDISSMSGVIGTSAYKRYFGHPVSYYQGGITASMPAGSFIGSLASSFIADRFSRKVALQIACVLWIIGSIIQSAAQNVAMLCTGRVIAGFCVGIASSIVPIYQSEIAPKEIRGRVVSLQQWAITWGILIQYFIQYGAAQVGGGPDDPRQPEAAFRIPWAIQTIPAVVLFVGLFFFPYSPRWLASKDRWDEAIQVLGLIHGGGDVNHPKVLAEYKEIEEALRFEREQALYGLQALVQPRILKRVVLGMSIQMWSQLSGVNIMMYYIIYIMEEARIGSPLTTASVQYVINVVFTLPAIMYLDKIGRRPTLIFGSCFMMLLLFTSGILQAIYGQPNDGRGSGDIPWVVADNKPVSSAIVACSYLLVATFATTWGPTSWTYTAEIFPSRVRAMGVSASTASNWLWNTALAFAAPPLLWAVGWKTYMLFAAFNAAACVHVSLCAHETKGVALEEMDDVFDSGVPAWRRRETTTTTMMKKDGNSGSSGGNVSRLDALQRDIERGHVHG</sequence>
<dbReference type="EMBL" id="MU393421">
    <property type="protein sequence ID" value="KAI4870997.1"/>
    <property type="molecule type" value="Genomic_DNA"/>
</dbReference>